<dbReference type="InParanoid" id="A9V9A9"/>
<dbReference type="CDD" id="cd17917">
    <property type="entry name" value="DEXHc_RHA-like"/>
    <property type="match status" value="1"/>
</dbReference>
<evidence type="ECO:0000256" key="4">
    <source>
        <dbReference type="ARBA" id="ARBA00022884"/>
    </source>
</evidence>
<accession>A9V9A9</accession>
<dbReference type="STRING" id="81824.A9V9A9"/>
<dbReference type="eggNOG" id="KOG0920">
    <property type="taxonomic scope" value="Eukaryota"/>
</dbReference>
<proteinExistence type="inferred from homology"/>
<dbReference type="PROSITE" id="PS51192">
    <property type="entry name" value="HELICASE_ATP_BIND_1"/>
    <property type="match status" value="1"/>
</dbReference>
<feature type="compositionally biased region" description="Low complexity" evidence="6">
    <location>
        <begin position="922"/>
        <end position="932"/>
    </location>
</feature>
<keyword evidence="4" id="KW-0694">RNA-binding</keyword>
<dbReference type="FunFam" id="3.40.50.300:FF:000526">
    <property type="entry name" value="DExH-box ATP-dependent RNA helicase DExH3"/>
    <property type="match status" value="1"/>
</dbReference>
<dbReference type="SMART" id="SM00028">
    <property type="entry name" value="TPR"/>
    <property type="match status" value="1"/>
</dbReference>
<gene>
    <name evidence="8" type="ORF">MONBRDRAFT_11489</name>
</gene>
<keyword evidence="2" id="KW-0378">Hydrolase</keyword>
<dbReference type="SUPFAM" id="SSF48452">
    <property type="entry name" value="TPR-like"/>
    <property type="match status" value="1"/>
</dbReference>
<dbReference type="PANTHER" id="PTHR18934:SF145">
    <property type="entry name" value="ATP-DEPENDENT RNA HELICASE DHX57-RELATED"/>
    <property type="match status" value="1"/>
</dbReference>
<dbReference type="Gene3D" id="1.25.40.20">
    <property type="entry name" value="Ankyrin repeat-containing domain"/>
    <property type="match status" value="1"/>
</dbReference>
<dbReference type="KEGG" id="mbr:MONBRDRAFT_11489"/>
<evidence type="ECO:0000256" key="2">
    <source>
        <dbReference type="ARBA" id="ARBA00022801"/>
    </source>
</evidence>
<dbReference type="Pfam" id="PF00270">
    <property type="entry name" value="DEAD"/>
    <property type="match status" value="1"/>
</dbReference>
<dbReference type="SMART" id="SM00847">
    <property type="entry name" value="HA2"/>
    <property type="match status" value="1"/>
</dbReference>
<dbReference type="InterPro" id="IPR011990">
    <property type="entry name" value="TPR-like_helical_dom_sf"/>
</dbReference>
<feature type="region of interest" description="Disordered" evidence="6">
    <location>
        <begin position="132"/>
        <end position="152"/>
    </location>
</feature>
<dbReference type="Gene3D" id="1.25.40.10">
    <property type="entry name" value="Tetratricopeptide repeat domain"/>
    <property type="match status" value="1"/>
</dbReference>
<evidence type="ECO:0000256" key="6">
    <source>
        <dbReference type="SAM" id="MobiDB-lite"/>
    </source>
</evidence>
<dbReference type="GO" id="GO:0005524">
    <property type="term" value="F:ATP binding"/>
    <property type="evidence" value="ECO:0007669"/>
    <property type="project" value="UniProtKB-KW"/>
</dbReference>
<feature type="compositionally biased region" description="Basic and acidic residues" evidence="6">
    <location>
        <begin position="893"/>
        <end position="903"/>
    </location>
</feature>
<reference evidence="8 9" key="1">
    <citation type="journal article" date="2008" name="Nature">
        <title>The genome of the choanoflagellate Monosiga brevicollis and the origin of metazoans.</title>
        <authorList>
            <consortium name="JGI Sequencing"/>
            <person name="King N."/>
            <person name="Westbrook M.J."/>
            <person name="Young S.L."/>
            <person name="Kuo A."/>
            <person name="Abedin M."/>
            <person name="Chapman J."/>
            <person name="Fairclough S."/>
            <person name="Hellsten U."/>
            <person name="Isogai Y."/>
            <person name="Letunic I."/>
            <person name="Marr M."/>
            <person name="Pincus D."/>
            <person name="Putnam N."/>
            <person name="Rokas A."/>
            <person name="Wright K.J."/>
            <person name="Zuzow R."/>
            <person name="Dirks W."/>
            <person name="Good M."/>
            <person name="Goodstein D."/>
            <person name="Lemons D."/>
            <person name="Li W."/>
            <person name="Lyons J.B."/>
            <person name="Morris A."/>
            <person name="Nichols S."/>
            <person name="Richter D.J."/>
            <person name="Salamov A."/>
            <person name="Bork P."/>
            <person name="Lim W.A."/>
            <person name="Manning G."/>
            <person name="Miller W.T."/>
            <person name="McGinnis W."/>
            <person name="Shapiro H."/>
            <person name="Tjian R."/>
            <person name="Grigoriev I.V."/>
            <person name="Rokhsar D."/>
        </authorList>
    </citation>
    <scope>NUCLEOTIDE SEQUENCE [LARGE SCALE GENOMIC DNA]</scope>
    <source>
        <strain evidence="9">MX1 / ATCC 50154</strain>
    </source>
</reference>
<organism evidence="8 9">
    <name type="scientific">Monosiga brevicollis</name>
    <name type="common">Choanoflagellate</name>
    <dbReference type="NCBI Taxonomy" id="81824"/>
    <lineage>
        <taxon>Eukaryota</taxon>
        <taxon>Choanoflagellata</taxon>
        <taxon>Craspedida</taxon>
        <taxon>Salpingoecidae</taxon>
        <taxon>Monosiga</taxon>
    </lineage>
</organism>
<keyword evidence="3" id="KW-0067">ATP-binding</keyword>
<dbReference type="GO" id="GO:0003723">
    <property type="term" value="F:RNA binding"/>
    <property type="evidence" value="ECO:0000318"/>
    <property type="project" value="GO_Central"/>
</dbReference>
<dbReference type="Pfam" id="PF07717">
    <property type="entry name" value="OB_NTP_bind"/>
    <property type="match status" value="1"/>
</dbReference>
<dbReference type="Gene3D" id="3.40.50.300">
    <property type="entry name" value="P-loop containing nucleotide triphosphate hydrolases"/>
    <property type="match status" value="1"/>
</dbReference>
<dbReference type="InterPro" id="IPR011709">
    <property type="entry name" value="DEAD-box_helicase_OB_fold"/>
</dbReference>
<dbReference type="AlphaFoldDB" id="A9V9A9"/>
<dbReference type="InterPro" id="IPR027417">
    <property type="entry name" value="P-loop_NTPase"/>
</dbReference>
<dbReference type="GeneID" id="5894557"/>
<evidence type="ECO:0000313" key="9">
    <source>
        <dbReference type="Proteomes" id="UP000001357"/>
    </source>
</evidence>
<dbReference type="InterPro" id="IPR019734">
    <property type="entry name" value="TPR_rpt"/>
</dbReference>
<dbReference type="eggNOG" id="KOG0548">
    <property type="taxonomic scope" value="Eukaryota"/>
</dbReference>
<dbReference type="InterPro" id="IPR011545">
    <property type="entry name" value="DEAD/DEAH_box_helicase_dom"/>
</dbReference>
<dbReference type="EMBL" id="CH991570">
    <property type="protein sequence ID" value="EDQ85899.1"/>
    <property type="molecule type" value="Genomic_DNA"/>
</dbReference>
<dbReference type="SUPFAM" id="SSF52540">
    <property type="entry name" value="P-loop containing nucleoside triphosphate hydrolases"/>
    <property type="match status" value="1"/>
</dbReference>
<feature type="domain" description="Helicase ATP-binding" evidence="7">
    <location>
        <begin position="174"/>
        <end position="339"/>
    </location>
</feature>
<dbReference type="PANTHER" id="PTHR18934">
    <property type="entry name" value="ATP-DEPENDENT RNA HELICASE"/>
    <property type="match status" value="1"/>
</dbReference>
<comment type="similarity">
    <text evidence="5">Belongs to the DExH box helicase family.</text>
</comment>
<feature type="region of interest" description="Disordered" evidence="6">
    <location>
        <begin position="879"/>
        <end position="932"/>
    </location>
</feature>
<dbReference type="Pfam" id="PF21010">
    <property type="entry name" value="HA2_C"/>
    <property type="match status" value="1"/>
</dbReference>
<dbReference type="GO" id="GO:0016787">
    <property type="term" value="F:hydrolase activity"/>
    <property type="evidence" value="ECO:0007669"/>
    <property type="project" value="UniProtKB-KW"/>
</dbReference>
<dbReference type="GO" id="GO:0004386">
    <property type="term" value="F:helicase activity"/>
    <property type="evidence" value="ECO:0000318"/>
    <property type="project" value="GO_Central"/>
</dbReference>
<dbReference type="RefSeq" id="XP_001749378.1">
    <property type="nucleotide sequence ID" value="XM_001749326.1"/>
</dbReference>
<evidence type="ECO:0000256" key="1">
    <source>
        <dbReference type="ARBA" id="ARBA00022741"/>
    </source>
</evidence>
<evidence type="ECO:0000256" key="3">
    <source>
        <dbReference type="ARBA" id="ARBA00022840"/>
    </source>
</evidence>
<keyword evidence="9" id="KW-1185">Reference proteome</keyword>
<evidence type="ECO:0000256" key="5">
    <source>
        <dbReference type="ARBA" id="ARBA00060772"/>
    </source>
</evidence>
<name>A9V9A9_MONBE</name>
<dbReference type="SUPFAM" id="SSF48403">
    <property type="entry name" value="Ankyrin repeat"/>
    <property type="match status" value="1"/>
</dbReference>
<dbReference type="InterPro" id="IPR036770">
    <property type="entry name" value="Ankyrin_rpt-contain_sf"/>
</dbReference>
<dbReference type="Gene3D" id="1.20.120.1080">
    <property type="match status" value="1"/>
</dbReference>
<dbReference type="SMART" id="SM00487">
    <property type="entry name" value="DEXDc"/>
    <property type="match status" value="1"/>
</dbReference>
<keyword evidence="1" id="KW-0547">Nucleotide-binding</keyword>
<protein>
    <recommendedName>
        <fullName evidence="7">Helicase ATP-binding domain-containing protein</fullName>
    </recommendedName>
</protein>
<sequence>MVVVVVAAEGVAAAVAVGAAVGDVDAVRARTTAKATGLEAVVGMAAATATDNMMIDLIREAVATAAVTREVLLQVSQKVPVSDQERLVLQPLPTRNRLLRPLPNMLIALAPPCSDVILDGLKAAPPSARKLTDVTSSKGFMDQISGPPPAPQRREDLAQFRQTLPAFAMREQILAAIDSNQVLLLSGETGSGKTTQVPQFVLEAAVERNTPCCIVCSQPRRISAMSVAKRVATEWGSRVGDTVGYNIRLDSQVSAHTKLMFCTTGLLLRIAMSDPDLGHVTHVIVDEVHERDRFSDFLLISLRQLLARRPDVKLIIMSATLHSELFTEALKSIGFRGHQSHRKQQADSAQLRSSLALIEQGMGQAWHAEVGLSTESYLMNIYHELVADGIDVDHRHPQTDLTTLMIAAAKGADEWVDRLLRLDADAGATCRHNGWTAADFAAYFGHHNVLNILQTFLSDDEDGMQSEVIADMTVDERAMVQAYQASFDDSDVDIELIVQLVAHIMQHWPAGEGAILIFLPETAVTIDDVVYVIDSGKLKETVRLLPIPVYGSHCDPPAATVNHQRYRNLAHFQKAELLRVSLDDLCLQDFLELAPEAPDPKAIDSAIDLLQQIAVLDPEENVTNLGYRLSNLSLSPPSARMVLLAYVLGVLDPILTLVCCGDYRSPFALPMQPQARLARLMCPLGVEQAAAKRMHMQWGLEFESDHLALIKVYDEYRRQKTMFGNRNQTQRGVIKAALCAGLYPNIARRNPNAKSYSTRSESRVKVHTGSMLKCTVVDPALVFVFGSSLPQVTAELFRPVVNEDGEWLAEDGSLESACNPEDEDQESSDDDFDVESLLTNLSRRPNQRECHADPWISMFMTGDEYRALHYVRTKWHATQAEGRQLEPESELIGSDHPETEHTPVDAAPSDAVPTDAVPEPSIEASPEEGGASEVEEVIEEILSDDVVQEMAVFYSNRAACQLKLEAHQLCIDDCDEAIKLNPSYAKAYGRRAKALEALERYDQALEGVLFPCSCAG</sequence>
<dbReference type="InterPro" id="IPR002110">
    <property type="entry name" value="Ankyrin_rpt"/>
</dbReference>
<evidence type="ECO:0000313" key="8">
    <source>
        <dbReference type="EMBL" id="EDQ85899.1"/>
    </source>
</evidence>
<dbReference type="Pfam" id="PF13857">
    <property type="entry name" value="Ank_5"/>
    <property type="match status" value="1"/>
</dbReference>
<evidence type="ECO:0000259" key="7">
    <source>
        <dbReference type="PROSITE" id="PS51192"/>
    </source>
</evidence>
<dbReference type="Proteomes" id="UP000001357">
    <property type="component" value="Unassembled WGS sequence"/>
</dbReference>
<dbReference type="InterPro" id="IPR014001">
    <property type="entry name" value="Helicase_ATP-bd"/>
</dbReference>
<dbReference type="InterPro" id="IPR007502">
    <property type="entry name" value="Helicase-assoc_dom"/>
</dbReference>